<name>A0A1H6MH85_9FLAO</name>
<organism evidence="1 2">
    <name type="scientific">Paenimyroides marinum</name>
    <dbReference type="NCBI Taxonomy" id="1159016"/>
    <lineage>
        <taxon>Bacteria</taxon>
        <taxon>Pseudomonadati</taxon>
        <taxon>Bacteroidota</taxon>
        <taxon>Flavobacteriia</taxon>
        <taxon>Flavobacteriales</taxon>
        <taxon>Flavobacteriaceae</taxon>
        <taxon>Paenimyroides</taxon>
    </lineage>
</organism>
<proteinExistence type="predicted"/>
<dbReference type="EMBL" id="FNXE01000047">
    <property type="protein sequence ID" value="SEH98431.1"/>
    <property type="molecule type" value="Genomic_DNA"/>
</dbReference>
<evidence type="ECO:0000313" key="2">
    <source>
        <dbReference type="Proteomes" id="UP000199634"/>
    </source>
</evidence>
<dbReference type="Proteomes" id="UP000199634">
    <property type="component" value="Unassembled WGS sequence"/>
</dbReference>
<dbReference type="AlphaFoldDB" id="A0A1H6MH85"/>
<dbReference type="OrthoDB" id="674183at2"/>
<keyword evidence="2" id="KW-1185">Reference proteome</keyword>
<reference evidence="1 2" key="1">
    <citation type="submission" date="2016-10" db="EMBL/GenBank/DDBJ databases">
        <authorList>
            <person name="de Groot N.N."/>
        </authorList>
    </citation>
    <scope>NUCLEOTIDE SEQUENCE [LARGE SCALE GENOMIC DNA]</scope>
    <source>
        <strain evidence="1 2">CGMCC 1.10825</strain>
    </source>
</reference>
<gene>
    <name evidence="1" type="ORF">SAMN02927937_02539</name>
</gene>
<accession>A0A1H6MH85</accession>
<protein>
    <submittedName>
        <fullName evidence="1">Uncharacterized protein</fullName>
    </submittedName>
</protein>
<dbReference type="RefSeq" id="WP_091101754.1">
    <property type="nucleotide sequence ID" value="NZ_FNXE01000047.1"/>
</dbReference>
<dbReference type="STRING" id="1159016.SAMN02927937_02539"/>
<evidence type="ECO:0000313" key="1">
    <source>
        <dbReference type="EMBL" id="SEH98431.1"/>
    </source>
</evidence>
<sequence>MSTMIEEDLKVEICNELKNELSLLHMEEKQVIIHCSIYGMDFGDAARIWKSTYLIDKKTGKKYKMLFAEGISFAPAWTLIPFNKPLEFTLIFKGLPQSCKLFDLVEIIPEEGGFEVLNINRNSSDVYYVTI</sequence>